<feature type="transmembrane region" description="Helical" evidence="1">
    <location>
        <begin position="124"/>
        <end position="145"/>
    </location>
</feature>
<dbReference type="InterPro" id="IPR025498">
    <property type="entry name" value="DUF4389"/>
</dbReference>
<dbReference type="STRING" id="1005944.SAMN05192576_3423"/>
<dbReference type="AlphaFoldDB" id="A0A1H0H146"/>
<feature type="transmembrane region" description="Helical" evidence="1">
    <location>
        <begin position="183"/>
        <end position="204"/>
    </location>
</feature>
<gene>
    <name evidence="2" type="ORF">SAMN05192576_3423</name>
</gene>
<organism evidence="2 3">
    <name type="scientific">Nocardioides szechwanensis</name>
    <dbReference type="NCBI Taxonomy" id="1005944"/>
    <lineage>
        <taxon>Bacteria</taxon>
        <taxon>Bacillati</taxon>
        <taxon>Actinomycetota</taxon>
        <taxon>Actinomycetes</taxon>
        <taxon>Propionibacteriales</taxon>
        <taxon>Nocardioidaceae</taxon>
        <taxon>Nocardioides</taxon>
    </lineage>
</organism>
<dbReference type="Proteomes" id="UP000199004">
    <property type="component" value="Unassembled WGS sequence"/>
</dbReference>
<dbReference type="OrthoDB" id="156718at2"/>
<evidence type="ECO:0008006" key="4">
    <source>
        <dbReference type="Google" id="ProtNLM"/>
    </source>
</evidence>
<keyword evidence="1" id="KW-0472">Membrane</keyword>
<name>A0A1H0H146_9ACTN</name>
<dbReference type="EMBL" id="FNIC01000006">
    <property type="protein sequence ID" value="SDO12869.1"/>
    <property type="molecule type" value="Genomic_DNA"/>
</dbReference>
<reference evidence="2 3" key="1">
    <citation type="submission" date="2016-10" db="EMBL/GenBank/DDBJ databases">
        <authorList>
            <person name="de Groot N.N."/>
        </authorList>
    </citation>
    <scope>NUCLEOTIDE SEQUENCE [LARGE SCALE GENOMIC DNA]</scope>
    <source>
        <strain evidence="2 3">CGMCC 1.11147</strain>
    </source>
</reference>
<feature type="transmembrane region" description="Helical" evidence="1">
    <location>
        <begin position="31"/>
        <end position="57"/>
    </location>
</feature>
<evidence type="ECO:0000313" key="2">
    <source>
        <dbReference type="EMBL" id="SDO12869.1"/>
    </source>
</evidence>
<sequence length="470" mass="50121">MSANAYPVRVDATLDEGLSRWLWLFKWFLAIPHYLVLVLLWPVFAILSVVALVAILFTGRYPRGIFDFNVGVLRWTWRVGYYAYSALGTDHYPPFSLQDRPDFPAHLEVAHPEHLSRGLVLVKWWLLAIPHYLVIGLLAGGGWYLSTAASDGWGPGTWHGGLIDLLVLVAAVVLLVTGTYPRAIFDLVLGLNRWVLRVAAYAALMTDDYPPFRLDLGGDDPGSVLLAEGPVAPAPAPPSPPASTREWGAGRLLAVIVAGMMLLTAAGLLVSGLLFRVADSAARDADGYLTTSAMHLQSPGYALTSEELSIQGEGTGVELPQRLLGTVKVEAIGLTGNGVFVGIGHSDDVADYLDGVATSVVVDPAGEDGDSPEYEFTDGGSPRAAPYDETFWVASATGDGQQTITWEPGEGDWTLVVMNGEGTTPVDSEVEIGATVPVLDNVAYGLLIGGVVLLLAGGLVLWLAVRSPRP</sequence>
<proteinExistence type="predicted"/>
<dbReference type="RefSeq" id="WP_091026018.1">
    <property type="nucleotide sequence ID" value="NZ_BKAE01000008.1"/>
</dbReference>
<accession>A0A1H0H146</accession>
<keyword evidence="1" id="KW-1133">Transmembrane helix</keyword>
<evidence type="ECO:0000256" key="1">
    <source>
        <dbReference type="SAM" id="Phobius"/>
    </source>
</evidence>
<evidence type="ECO:0000313" key="3">
    <source>
        <dbReference type="Proteomes" id="UP000199004"/>
    </source>
</evidence>
<keyword evidence="1" id="KW-0812">Transmembrane</keyword>
<keyword evidence="3" id="KW-1185">Reference proteome</keyword>
<feature type="transmembrane region" description="Helical" evidence="1">
    <location>
        <begin position="252"/>
        <end position="275"/>
    </location>
</feature>
<feature type="transmembrane region" description="Helical" evidence="1">
    <location>
        <begin position="442"/>
        <end position="465"/>
    </location>
</feature>
<protein>
    <recommendedName>
        <fullName evidence="4">DUF4389 domain-containing protein</fullName>
    </recommendedName>
</protein>
<dbReference type="Pfam" id="PF14333">
    <property type="entry name" value="DUF4389"/>
    <property type="match status" value="2"/>
</dbReference>
<feature type="transmembrane region" description="Helical" evidence="1">
    <location>
        <begin position="157"/>
        <end position="176"/>
    </location>
</feature>